<dbReference type="PANTHER" id="PTHR35790">
    <property type="entry name" value="HTH-TYPE TRANSCRIPTIONAL REGULATOR PCHR"/>
    <property type="match status" value="1"/>
</dbReference>
<dbReference type="EMBL" id="JAUMKJ010000008">
    <property type="protein sequence ID" value="MDO3676954.1"/>
    <property type="molecule type" value="Genomic_DNA"/>
</dbReference>
<dbReference type="SMART" id="SM00347">
    <property type="entry name" value="HTH_MARR"/>
    <property type="match status" value="1"/>
</dbReference>
<dbReference type="InterPro" id="IPR036388">
    <property type="entry name" value="WH-like_DNA-bd_sf"/>
</dbReference>
<evidence type="ECO:0000256" key="1">
    <source>
        <dbReference type="ARBA" id="ARBA00023015"/>
    </source>
</evidence>
<feature type="domain" description="HTH marR-type" evidence="4">
    <location>
        <begin position="6"/>
        <end position="159"/>
    </location>
</feature>
<keyword evidence="6" id="KW-1185">Reference proteome</keyword>
<dbReference type="RefSeq" id="WP_127485747.1">
    <property type="nucleotide sequence ID" value="NZ_JAUMKJ010000008.1"/>
</dbReference>
<dbReference type="InterPro" id="IPR023187">
    <property type="entry name" value="Tscrpt_reg_MarR-type_CS"/>
</dbReference>
<evidence type="ECO:0000313" key="6">
    <source>
        <dbReference type="Proteomes" id="UP001168883"/>
    </source>
</evidence>
<evidence type="ECO:0000313" key="5">
    <source>
        <dbReference type="EMBL" id="MDO3676954.1"/>
    </source>
</evidence>
<proteinExistence type="predicted"/>
<dbReference type="SUPFAM" id="SSF46785">
    <property type="entry name" value="Winged helix' DNA-binding domain"/>
    <property type="match status" value="1"/>
</dbReference>
<keyword evidence="1" id="KW-0805">Transcription regulation</keyword>
<dbReference type="Gene3D" id="1.10.10.10">
    <property type="entry name" value="Winged helix-like DNA-binding domain superfamily/Winged helix DNA-binding domain"/>
    <property type="match status" value="1"/>
</dbReference>
<dbReference type="Proteomes" id="UP001168883">
    <property type="component" value="Unassembled WGS sequence"/>
</dbReference>
<dbReference type="InterPro" id="IPR036390">
    <property type="entry name" value="WH_DNA-bd_sf"/>
</dbReference>
<name>A0ABT8V8S3_9BACL</name>
<reference evidence="5" key="1">
    <citation type="submission" date="2023-07" db="EMBL/GenBank/DDBJ databases">
        <authorList>
            <person name="Aktuganov G."/>
            <person name="Boyko T."/>
            <person name="Delegan Y."/>
            <person name="Galimzianova N."/>
            <person name="Gilvanova E."/>
            <person name="Korobov V."/>
            <person name="Kuzmina L."/>
            <person name="Melentiev A."/>
            <person name="Milman P."/>
            <person name="Ryabova A."/>
            <person name="Stupak E."/>
            <person name="Yasakov T."/>
            <person name="Zharikova N."/>
            <person name="Zhurenko E."/>
        </authorList>
    </citation>
    <scope>NUCLEOTIDE SEQUENCE</scope>
    <source>
        <strain evidence="5">IB-739</strain>
    </source>
</reference>
<evidence type="ECO:0000259" key="4">
    <source>
        <dbReference type="PROSITE" id="PS50995"/>
    </source>
</evidence>
<dbReference type="PROSITE" id="PS01117">
    <property type="entry name" value="HTH_MARR_1"/>
    <property type="match status" value="1"/>
</dbReference>
<keyword evidence="3" id="KW-0804">Transcription</keyword>
<dbReference type="PROSITE" id="PS50995">
    <property type="entry name" value="HTH_MARR_2"/>
    <property type="match status" value="1"/>
</dbReference>
<dbReference type="Pfam" id="PF01047">
    <property type="entry name" value="MarR"/>
    <property type="match status" value="1"/>
</dbReference>
<sequence>MNQPHDERLLREVFEVFTRFAKKIQEEDDEEKAWMLAQTSDQQVQSILSEMTFMMFHVLDGIGKLGRTNGSTLSSRFGIPKGTVSKLTKRLEVLGLIAFETIPGNKKELYFVLTPQGETIYKLHERLDERIQAAAAHLMAEYTKEQLEFIRDFMNKLTSHSFLQLDEEQAQESNF</sequence>
<accession>A0ABT8V8S3</accession>
<comment type="caution">
    <text evidence="5">The sequence shown here is derived from an EMBL/GenBank/DDBJ whole genome shotgun (WGS) entry which is preliminary data.</text>
</comment>
<protein>
    <submittedName>
        <fullName evidence="5">MarR family transcriptional regulator</fullName>
    </submittedName>
</protein>
<evidence type="ECO:0000256" key="3">
    <source>
        <dbReference type="ARBA" id="ARBA00023163"/>
    </source>
</evidence>
<evidence type="ECO:0000256" key="2">
    <source>
        <dbReference type="ARBA" id="ARBA00023125"/>
    </source>
</evidence>
<organism evidence="5 6">
    <name type="scientific">Paenibacillus ehimensis</name>
    <dbReference type="NCBI Taxonomy" id="79264"/>
    <lineage>
        <taxon>Bacteria</taxon>
        <taxon>Bacillati</taxon>
        <taxon>Bacillota</taxon>
        <taxon>Bacilli</taxon>
        <taxon>Bacillales</taxon>
        <taxon>Paenibacillaceae</taxon>
        <taxon>Paenibacillus</taxon>
    </lineage>
</organism>
<dbReference type="InterPro" id="IPR052067">
    <property type="entry name" value="Metal_resp_HTH_trans_reg"/>
</dbReference>
<dbReference type="PANTHER" id="PTHR35790:SF4">
    <property type="entry name" value="HTH-TYPE TRANSCRIPTIONAL REGULATOR PCHR"/>
    <property type="match status" value="1"/>
</dbReference>
<gene>
    <name evidence="5" type="ORF">Q3C12_08060</name>
</gene>
<dbReference type="InterPro" id="IPR000835">
    <property type="entry name" value="HTH_MarR-typ"/>
</dbReference>
<keyword evidence="2" id="KW-0238">DNA-binding</keyword>